<protein>
    <submittedName>
        <fullName evidence="1">Uncharacterized protein</fullName>
    </submittedName>
</protein>
<sequence>MIQLLRWQIFSSTPPVGFRHYFVFVRQLVVINFLSVSSRLLAWASATIQSPYIELLQQLLVSSTRSFTRQITSLRPLAGCCMSGSTTLSELDMDLAANITHLLPNKMIGSFHPINKTGILVLKPNTH</sequence>
<dbReference type="AlphaFoldDB" id="Q7EZL8"/>
<gene>
    <name evidence="1" type="primary">P0479C08.116</name>
</gene>
<dbReference type="EMBL" id="AP004617">
    <property type="protein sequence ID" value="BAC98569.1"/>
    <property type="molecule type" value="Genomic_DNA"/>
</dbReference>
<organism evidence="1 2">
    <name type="scientific">Oryza sativa subsp. japonica</name>
    <name type="common">Rice</name>
    <dbReference type="NCBI Taxonomy" id="39947"/>
    <lineage>
        <taxon>Eukaryota</taxon>
        <taxon>Viridiplantae</taxon>
        <taxon>Streptophyta</taxon>
        <taxon>Embryophyta</taxon>
        <taxon>Tracheophyta</taxon>
        <taxon>Spermatophyta</taxon>
        <taxon>Magnoliopsida</taxon>
        <taxon>Liliopsida</taxon>
        <taxon>Poales</taxon>
        <taxon>Poaceae</taxon>
        <taxon>BOP clade</taxon>
        <taxon>Oryzoideae</taxon>
        <taxon>Oryzeae</taxon>
        <taxon>Oryzinae</taxon>
        <taxon>Oryza</taxon>
        <taxon>Oryza sativa</taxon>
    </lineage>
</organism>
<evidence type="ECO:0000313" key="2">
    <source>
        <dbReference type="Proteomes" id="UP000000763"/>
    </source>
</evidence>
<reference evidence="2" key="1">
    <citation type="journal article" date="2005" name="Nature">
        <title>The map-based sequence of the rice genome.</title>
        <authorList>
            <consortium name="International rice genome sequencing project (IRGSP)"/>
            <person name="Matsumoto T."/>
            <person name="Wu J."/>
            <person name="Kanamori H."/>
            <person name="Katayose Y."/>
            <person name="Fujisawa M."/>
            <person name="Namiki N."/>
            <person name="Mizuno H."/>
            <person name="Yamamoto K."/>
            <person name="Antonio B.A."/>
            <person name="Baba T."/>
            <person name="Sakata K."/>
            <person name="Nagamura Y."/>
            <person name="Aoki H."/>
            <person name="Arikawa K."/>
            <person name="Arita K."/>
            <person name="Bito T."/>
            <person name="Chiden Y."/>
            <person name="Fujitsuka N."/>
            <person name="Fukunaka R."/>
            <person name="Hamada M."/>
            <person name="Harada C."/>
            <person name="Hayashi A."/>
            <person name="Hijishita S."/>
            <person name="Honda M."/>
            <person name="Hosokawa S."/>
            <person name="Ichikawa Y."/>
            <person name="Idonuma A."/>
            <person name="Iijima M."/>
            <person name="Ikeda M."/>
            <person name="Ikeno M."/>
            <person name="Ito K."/>
            <person name="Ito S."/>
            <person name="Ito T."/>
            <person name="Ito Y."/>
            <person name="Ito Y."/>
            <person name="Iwabuchi A."/>
            <person name="Kamiya K."/>
            <person name="Karasawa W."/>
            <person name="Kurita K."/>
            <person name="Katagiri S."/>
            <person name="Kikuta A."/>
            <person name="Kobayashi H."/>
            <person name="Kobayashi N."/>
            <person name="Machita K."/>
            <person name="Maehara T."/>
            <person name="Masukawa M."/>
            <person name="Mizubayashi T."/>
            <person name="Mukai Y."/>
            <person name="Nagasaki H."/>
            <person name="Nagata Y."/>
            <person name="Naito S."/>
            <person name="Nakashima M."/>
            <person name="Nakama Y."/>
            <person name="Nakamichi Y."/>
            <person name="Nakamura M."/>
            <person name="Meguro A."/>
            <person name="Negishi M."/>
            <person name="Ohta I."/>
            <person name="Ohta T."/>
            <person name="Okamoto M."/>
            <person name="Ono N."/>
            <person name="Saji S."/>
            <person name="Sakaguchi M."/>
            <person name="Sakai K."/>
            <person name="Shibata M."/>
            <person name="Shimokawa T."/>
            <person name="Song J."/>
            <person name="Takazaki Y."/>
            <person name="Terasawa K."/>
            <person name="Tsugane M."/>
            <person name="Tsuji K."/>
            <person name="Ueda S."/>
            <person name="Waki K."/>
            <person name="Yamagata H."/>
            <person name="Yamamoto M."/>
            <person name="Yamamoto S."/>
            <person name="Yamane H."/>
            <person name="Yoshiki S."/>
            <person name="Yoshihara R."/>
            <person name="Yukawa K."/>
            <person name="Zhong H."/>
            <person name="Yano M."/>
            <person name="Yuan Q."/>
            <person name="Ouyang S."/>
            <person name="Liu J."/>
            <person name="Jones K.M."/>
            <person name="Gansberger K."/>
            <person name="Moffat K."/>
            <person name="Hill J."/>
            <person name="Bera J."/>
            <person name="Fadrosh D."/>
            <person name="Jin S."/>
            <person name="Johri S."/>
            <person name="Kim M."/>
            <person name="Overton L."/>
            <person name="Reardon M."/>
            <person name="Tsitrin T."/>
            <person name="Vuong H."/>
            <person name="Weaver B."/>
            <person name="Ciecko A."/>
            <person name="Tallon L."/>
            <person name="Jackson J."/>
            <person name="Pai G."/>
            <person name="Aken S.V."/>
            <person name="Utterback T."/>
            <person name="Reidmuller S."/>
            <person name="Feldblyum T."/>
            <person name="Hsiao J."/>
            <person name="Zismann V."/>
            <person name="Iobst S."/>
            <person name="de Vazeille A.R."/>
            <person name="Buell C.R."/>
            <person name="Ying K."/>
            <person name="Li Y."/>
            <person name="Lu T."/>
            <person name="Huang Y."/>
            <person name="Zhao Q."/>
            <person name="Feng Q."/>
            <person name="Zhang L."/>
            <person name="Zhu J."/>
            <person name="Weng Q."/>
            <person name="Mu J."/>
            <person name="Lu Y."/>
            <person name="Fan D."/>
            <person name="Liu Y."/>
            <person name="Guan J."/>
            <person name="Zhang Y."/>
            <person name="Yu S."/>
            <person name="Liu X."/>
            <person name="Zhang Y."/>
            <person name="Hong G."/>
            <person name="Han B."/>
            <person name="Choisne N."/>
            <person name="Demange N."/>
            <person name="Orjeda G."/>
            <person name="Samain S."/>
            <person name="Cattolico L."/>
            <person name="Pelletier E."/>
            <person name="Couloux A."/>
            <person name="Segurens B."/>
            <person name="Wincker P."/>
            <person name="D'Hont A."/>
            <person name="Scarpelli C."/>
            <person name="Weissenbach J."/>
            <person name="Salanoubat M."/>
            <person name="Quetier F."/>
            <person name="Yu Y."/>
            <person name="Kim H.R."/>
            <person name="Rambo T."/>
            <person name="Currie J."/>
            <person name="Collura K."/>
            <person name="Luo M."/>
            <person name="Yang T."/>
            <person name="Ammiraju J.S.S."/>
            <person name="Engler F."/>
            <person name="Soderlund C."/>
            <person name="Wing R.A."/>
            <person name="Palmer L.E."/>
            <person name="de la Bastide M."/>
            <person name="Spiegel L."/>
            <person name="Nascimento L."/>
            <person name="Zutavern T."/>
            <person name="O'Shaughnessy A."/>
            <person name="Dike S."/>
            <person name="Dedhia N."/>
            <person name="Preston R."/>
            <person name="Balija V."/>
            <person name="McCombie W.R."/>
            <person name="Chow T."/>
            <person name="Chen H."/>
            <person name="Chung M."/>
            <person name="Chen C."/>
            <person name="Shaw J."/>
            <person name="Wu H."/>
            <person name="Hsiao K."/>
            <person name="Chao Y."/>
            <person name="Chu M."/>
            <person name="Cheng C."/>
            <person name="Hour A."/>
            <person name="Lee P."/>
            <person name="Lin S."/>
            <person name="Lin Y."/>
            <person name="Liou J."/>
            <person name="Liu S."/>
            <person name="Hsing Y."/>
            <person name="Raghuvanshi S."/>
            <person name="Mohanty A."/>
            <person name="Bharti A.K."/>
            <person name="Gaur A."/>
            <person name="Gupta V."/>
            <person name="Kumar D."/>
            <person name="Ravi V."/>
            <person name="Vij S."/>
            <person name="Kapur A."/>
            <person name="Khurana P."/>
            <person name="Khurana P."/>
            <person name="Khurana J.P."/>
            <person name="Tyagi A.K."/>
            <person name="Gaikwad K."/>
            <person name="Singh A."/>
            <person name="Dalal V."/>
            <person name="Srivastava S."/>
            <person name="Dixit A."/>
            <person name="Pal A.K."/>
            <person name="Ghazi I.A."/>
            <person name="Yadav M."/>
            <person name="Pandit A."/>
            <person name="Bhargava A."/>
            <person name="Sureshbabu K."/>
            <person name="Batra K."/>
            <person name="Sharma T.R."/>
            <person name="Mohapatra T."/>
            <person name="Singh N.K."/>
            <person name="Messing J."/>
            <person name="Nelson A.B."/>
            <person name="Fuks G."/>
            <person name="Kavchok S."/>
            <person name="Keizer G."/>
            <person name="Linton E."/>
            <person name="Llaca V."/>
            <person name="Song R."/>
            <person name="Tanyolac B."/>
            <person name="Young S."/>
            <person name="Ho-Il K."/>
            <person name="Hahn J.H."/>
            <person name="Sangsakoo G."/>
            <person name="Vanavichit A."/>
            <person name="de Mattos Luiz.A.T."/>
            <person name="Zimmer P.D."/>
            <person name="Malone G."/>
            <person name="Dellagostin O."/>
            <person name="de Oliveira A.C."/>
            <person name="Bevan M."/>
            <person name="Bancroft I."/>
            <person name="Minx P."/>
            <person name="Cordum H."/>
            <person name="Wilson R."/>
            <person name="Cheng Z."/>
            <person name="Jin W."/>
            <person name="Jiang J."/>
            <person name="Leong S.A."/>
            <person name="Iwama H."/>
            <person name="Gojobori T."/>
            <person name="Itoh T."/>
            <person name="Niimura Y."/>
            <person name="Fujii Y."/>
            <person name="Habara T."/>
            <person name="Sakai H."/>
            <person name="Sato Y."/>
            <person name="Wilson G."/>
            <person name="Kumar K."/>
            <person name="McCouch S."/>
            <person name="Juretic N."/>
            <person name="Hoen D."/>
            <person name="Wright S."/>
            <person name="Bruskiewich R."/>
            <person name="Bureau T."/>
            <person name="Miyao A."/>
            <person name="Hirochika H."/>
            <person name="Nishikawa T."/>
            <person name="Kadowaki K."/>
            <person name="Sugiura M."/>
            <person name="Burr B."/>
            <person name="Sasaki T."/>
        </authorList>
    </citation>
    <scope>NUCLEOTIDE SEQUENCE [LARGE SCALE GENOMIC DNA]</scope>
    <source>
        <strain evidence="2">cv. Nipponbare</strain>
    </source>
</reference>
<proteinExistence type="predicted"/>
<dbReference type="Proteomes" id="UP000000763">
    <property type="component" value="Chromosome 8"/>
</dbReference>
<accession>Q7EZL8</accession>
<name>Q7EZL8_ORYSJ</name>
<evidence type="ECO:0000313" key="1">
    <source>
        <dbReference type="EMBL" id="BAC98569.1"/>
    </source>
</evidence>
<reference evidence="2" key="2">
    <citation type="journal article" date="2008" name="Nucleic Acids Res.">
        <title>The rice annotation project database (RAP-DB): 2008 update.</title>
        <authorList>
            <consortium name="The rice annotation project (RAP)"/>
        </authorList>
    </citation>
    <scope>GENOME REANNOTATION</scope>
    <source>
        <strain evidence="2">cv. Nipponbare</strain>
    </source>
</reference>